<keyword evidence="4" id="KW-1133">Transmembrane helix</keyword>
<dbReference type="GO" id="GO:0007218">
    <property type="term" value="P:neuropeptide signaling pathway"/>
    <property type="evidence" value="ECO:0007669"/>
    <property type="project" value="TreeGrafter"/>
</dbReference>
<organism evidence="10 11">
    <name type="scientific">Synaphobranchus kaupii</name>
    <name type="common">Kaup's arrowtooth eel</name>
    <dbReference type="NCBI Taxonomy" id="118154"/>
    <lineage>
        <taxon>Eukaryota</taxon>
        <taxon>Metazoa</taxon>
        <taxon>Chordata</taxon>
        <taxon>Craniata</taxon>
        <taxon>Vertebrata</taxon>
        <taxon>Euteleostomi</taxon>
        <taxon>Actinopterygii</taxon>
        <taxon>Neopterygii</taxon>
        <taxon>Teleostei</taxon>
        <taxon>Anguilliformes</taxon>
        <taxon>Synaphobranchidae</taxon>
        <taxon>Synaphobranchus</taxon>
    </lineage>
</organism>
<evidence type="ECO:0000313" key="10">
    <source>
        <dbReference type="EMBL" id="KAJ8332472.1"/>
    </source>
</evidence>
<dbReference type="Pfam" id="PF00001">
    <property type="entry name" value="7tm_1"/>
    <property type="match status" value="1"/>
</dbReference>
<dbReference type="PANTHER" id="PTHR24229">
    <property type="entry name" value="NEUROPEPTIDES RECEPTOR"/>
    <property type="match status" value="1"/>
</dbReference>
<evidence type="ECO:0000256" key="1">
    <source>
        <dbReference type="ARBA" id="ARBA00004651"/>
    </source>
</evidence>
<dbReference type="AlphaFoldDB" id="A0A9Q1E593"/>
<protein>
    <recommendedName>
        <fullName evidence="9">G-protein coupled receptors family 1 profile domain-containing protein</fullName>
    </recommendedName>
</protein>
<keyword evidence="8" id="KW-0807">Transducer</keyword>
<evidence type="ECO:0000256" key="3">
    <source>
        <dbReference type="ARBA" id="ARBA00022692"/>
    </source>
</evidence>
<feature type="domain" description="G-protein coupled receptors family 1 profile" evidence="9">
    <location>
        <begin position="74"/>
        <end position="170"/>
    </location>
</feature>
<dbReference type="InterPro" id="IPR017452">
    <property type="entry name" value="GPCR_Rhodpsn_7TM"/>
</dbReference>
<comment type="caution">
    <text evidence="10">The sequence shown here is derived from an EMBL/GenBank/DDBJ whole genome shotgun (WGS) entry which is preliminary data.</text>
</comment>
<keyword evidence="2" id="KW-1003">Cell membrane</keyword>
<dbReference type="Gene3D" id="1.20.1070.10">
    <property type="entry name" value="Rhodopsin 7-helix transmembrane proteins"/>
    <property type="match status" value="1"/>
</dbReference>
<evidence type="ECO:0000313" key="11">
    <source>
        <dbReference type="Proteomes" id="UP001152622"/>
    </source>
</evidence>
<evidence type="ECO:0000256" key="7">
    <source>
        <dbReference type="ARBA" id="ARBA00023170"/>
    </source>
</evidence>
<dbReference type="PANTHER" id="PTHR24229:SF112">
    <property type="entry name" value="CHEMOKINE-LIKE RECEPTOR 1"/>
    <property type="match status" value="1"/>
</dbReference>
<sequence>MAEVRDMEEAGETLDCLLFKRRSLQRYQIATLHKAQLAVEVRDDGSVIVAPENSQQLRPKELPQSYTAATQTHFVVPSALLIYCNGGLVHTLRLHAKTQNSRLRSSRSNAALIKAQHMASFTAASFVLCWMPWVVGQAYYLGRCSPEKYAMLDMCLSVGNTYYVTNPLLYMFLSNTFHRRPSFCIYTNQSHQSHQSHLSVDSV</sequence>
<keyword evidence="11" id="KW-1185">Reference proteome</keyword>
<reference evidence="10" key="1">
    <citation type="journal article" date="2023" name="Science">
        <title>Genome structures resolve the early diversification of teleost fishes.</title>
        <authorList>
            <person name="Parey E."/>
            <person name="Louis A."/>
            <person name="Montfort J."/>
            <person name="Bouchez O."/>
            <person name="Roques C."/>
            <person name="Iampietro C."/>
            <person name="Lluch J."/>
            <person name="Castinel A."/>
            <person name="Donnadieu C."/>
            <person name="Desvignes T."/>
            <person name="Floi Bucao C."/>
            <person name="Jouanno E."/>
            <person name="Wen M."/>
            <person name="Mejri S."/>
            <person name="Dirks R."/>
            <person name="Jansen H."/>
            <person name="Henkel C."/>
            <person name="Chen W.J."/>
            <person name="Zahm M."/>
            <person name="Cabau C."/>
            <person name="Klopp C."/>
            <person name="Thompson A.W."/>
            <person name="Robinson-Rechavi M."/>
            <person name="Braasch I."/>
            <person name="Lecointre G."/>
            <person name="Bobe J."/>
            <person name="Postlethwait J.H."/>
            <person name="Berthelot C."/>
            <person name="Roest Crollius H."/>
            <person name="Guiguen Y."/>
        </authorList>
    </citation>
    <scope>NUCLEOTIDE SEQUENCE</scope>
    <source>
        <strain evidence="10">WJC10195</strain>
    </source>
</reference>
<evidence type="ECO:0000256" key="4">
    <source>
        <dbReference type="ARBA" id="ARBA00022989"/>
    </source>
</evidence>
<dbReference type="InterPro" id="IPR000276">
    <property type="entry name" value="GPCR_Rhodpsn"/>
</dbReference>
<keyword evidence="5" id="KW-0297">G-protein coupled receptor</keyword>
<evidence type="ECO:0000256" key="2">
    <source>
        <dbReference type="ARBA" id="ARBA00022475"/>
    </source>
</evidence>
<gene>
    <name evidence="10" type="ORF">SKAU_G00426450</name>
</gene>
<evidence type="ECO:0000256" key="5">
    <source>
        <dbReference type="ARBA" id="ARBA00023040"/>
    </source>
</evidence>
<comment type="subcellular location">
    <subcellularLocation>
        <location evidence="1">Cell membrane</location>
        <topology evidence="1">Multi-pass membrane protein</topology>
    </subcellularLocation>
</comment>
<dbReference type="SUPFAM" id="SSF81321">
    <property type="entry name" value="Family A G protein-coupled receptor-like"/>
    <property type="match status" value="1"/>
</dbReference>
<dbReference type="PROSITE" id="PS50262">
    <property type="entry name" value="G_PROTEIN_RECEP_F1_2"/>
    <property type="match status" value="1"/>
</dbReference>
<dbReference type="GO" id="GO:0042923">
    <property type="term" value="F:neuropeptide binding"/>
    <property type="evidence" value="ECO:0007669"/>
    <property type="project" value="TreeGrafter"/>
</dbReference>
<accession>A0A9Q1E593</accession>
<dbReference type="PRINTS" id="PR00237">
    <property type="entry name" value="GPCRRHODOPSN"/>
</dbReference>
<dbReference type="CDD" id="cd00637">
    <property type="entry name" value="7tm_classA_rhodopsin-like"/>
    <property type="match status" value="1"/>
</dbReference>
<proteinExistence type="predicted"/>
<dbReference type="GO" id="GO:0043005">
    <property type="term" value="C:neuron projection"/>
    <property type="evidence" value="ECO:0007669"/>
    <property type="project" value="TreeGrafter"/>
</dbReference>
<keyword evidence="3" id="KW-0812">Transmembrane</keyword>
<dbReference type="EMBL" id="JAINUF010000026">
    <property type="protein sequence ID" value="KAJ8332472.1"/>
    <property type="molecule type" value="Genomic_DNA"/>
</dbReference>
<evidence type="ECO:0000256" key="6">
    <source>
        <dbReference type="ARBA" id="ARBA00023136"/>
    </source>
</evidence>
<dbReference type="GO" id="GO:0005886">
    <property type="term" value="C:plasma membrane"/>
    <property type="evidence" value="ECO:0007669"/>
    <property type="project" value="UniProtKB-SubCell"/>
</dbReference>
<dbReference type="Proteomes" id="UP001152622">
    <property type="component" value="Unassembled WGS sequence"/>
</dbReference>
<evidence type="ECO:0000256" key="8">
    <source>
        <dbReference type="ARBA" id="ARBA00023224"/>
    </source>
</evidence>
<dbReference type="GO" id="GO:0004930">
    <property type="term" value="F:G protein-coupled receptor activity"/>
    <property type="evidence" value="ECO:0007669"/>
    <property type="project" value="UniProtKB-KW"/>
</dbReference>
<evidence type="ECO:0000259" key="9">
    <source>
        <dbReference type="PROSITE" id="PS50262"/>
    </source>
</evidence>
<keyword evidence="7" id="KW-0675">Receptor</keyword>
<keyword evidence="6" id="KW-0472">Membrane</keyword>
<name>A0A9Q1E593_SYNKA</name>